<evidence type="ECO:0000256" key="1">
    <source>
        <dbReference type="SAM" id="SignalP"/>
    </source>
</evidence>
<dbReference type="EMBL" id="CP043473">
    <property type="protein sequence ID" value="QEL57195.1"/>
    <property type="molecule type" value="Genomic_DNA"/>
</dbReference>
<dbReference type="RefSeq" id="WP_149298612.1">
    <property type="nucleotide sequence ID" value="NZ_CP043473.1"/>
</dbReference>
<dbReference type="KEGG" id="chrm:FYK34_17330"/>
<dbReference type="AlphaFoldDB" id="A0A5C1DKG3"/>
<evidence type="ECO:0000313" key="3">
    <source>
        <dbReference type="Proteomes" id="UP000322079"/>
    </source>
</evidence>
<dbReference type="Proteomes" id="UP000322079">
    <property type="component" value="Chromosome"/>
</dbReference>
<gene>
    <name evidence="2" type="ORF">FYK34_17330</name>
</gene>
<accession>A0A5C1DKG3</accession>
<protein>
    <submittedName>
        <fullName evidence="2">Uncharacterized protein</fullName>
    </submittedName>
</protein>
<organism evidence="2 3">
    <name type="scientific">Chromobacterium paludis</name>
    <dbReference type="NCBI Taxonomy" id="2605945"/>
    <lineage>
        <taxon>Bacteria</taxon>
        <taxon>Pseudomonadati</taxon>
        <taxon>Pseudomonadota</taxon>
        <taxon>Betaproteobacteria</taxon>
        <taxon>Neisseriales</taxon>
        <taxon>Chromobacteriaceae</taxon>
        <taxon>Chromobacterium</taxon>
    </lineage>
</organism>
<reference evidence="2 3" key="1">
    <citation type="submission" date="2019-08" db="EMBL/GenBank/DDBJ databases">
        <title>Chromobacterium paludis, a novel bacterium isolated from a Maryland marsh pond.</title>
        <authorList>
            <person name="Blackburn M.B."/>
            <person name="Gundersen-Rindal D.E."/>
        </authorList>
    </citation>
    <scope>NUCLEOTIDE SEQUENCE [LARGE SCALE GENOMIC DNA]</scope>
    <source>
        <strain evidence="3">IIBBL 257-1</strain>
    </source>
</reference>
<sequence>MKPQGNASWWKDSRAAMMLSLGLLCGQAPAAAEGDCSQAIAPQRCQLYRQGALSCQDLDSARRRDCLAYYTPPLNCQRQRDAKRCEALVAAQASCEGAVGQARRQCVNERLPGADCARKPPPCQPQDERCDGDRRRDAGWCQPPVLLGD</sequence>
<feature type="signal peptide" evidence="1">
    <location>
        <begin position="1"/>
        <end position="30"/>
    </location>
</feature>
<evidence type="ECO:0000313" key="2">
    <source>
        <dbReference type="EMBL" id="QEL57195.1"/>
    </source>
</evidence>
<name>A0A5C1DKG3_9NEIS</name>
<feature type="chain" id="PRO_5023070529" evidence="1">
    <location>
        <begin position="31"/>
        <end position="149"/>
    </location>
</feature>
<proteinExistence type="predicted"/>
<keyword evidence="1" id="KW-0732">Signal</keyword>
<keyword evidence="3" id="KW-1185">Reference proteome</keyword>